<dbReference type="PRINTS" id="PR00081">
    <property type="entry name" value="GDHRDH"/>
</dbReference>
<dbReference type="PROSITE" id="PS00061">
    <property type="entry name" value="ADH_SHORT"/>
    <property type="match status" value="1"/>
</dbReference>
<dbReference type="PANTHER" id="PTHR42901">
    <property type="entry name" value="ALCOHOL DEHYDROGENASE"/>
    <property type="match status" value="1"/>
</dbReference>
<dbReference type="Gene3D" id="3.40.50.720">
    <property type="entry name" value="NAD(P)-binding Rossmann-like Domain"/>
    <property type="match status" value="1"/>
</dbReference>
<dbReference type="CDD" id="cd05233">
    <property type="entry name" value="SDR_c"/>
    <property type="match status" value="1"/>
</dbReference>
<evidence type="ECO:0000313" key="4">
    <source>
        <dbReference type="EMBL" id="NMD49703.1"/>
    </source>
</evidence>
<dbReference type="InterPro" id="IPR002347">
    <property type="entry name" value="SDR_fam"/>
</dbReference>
<dbReference type="InterPro" id="IPR036291">
    <property type="entry name" value="NAD(P)-bd_dom_sf"/>
</dbReference>
<reference evidence="4 5" key="1">
    <citation type="submission" date="2020-04" db="EMBL/GenBank/DDBJ databases">
        <title>MicrobeNet Type strains.</title>
        <authorList>
            <person name="Nicholson A.C."/>
        </authorList>
    </citation>
    <scope>NUCLEOTIDE SEQUENCE [LARGE SCALE GENOMIC DNA]</scope>
    <source>
        <strain evidence="4 5">DSM 22768</strain>
    </source>
</reference>
<dbReference type="InterPro" id="IPR020904">
    <property type="entry name" value="Sc_DH/Rdtase_CS"/>
</dbReference>
<keyword evidence="2" id="KW-0560">Oxidoreductase</keyword>
<dbReference type="Proteomes" id="UP000532121">
    <property type="component" value="Unassembled WGS sequence"/>
</dbReference>
<dbReference type="AlphaFoldDB" id="A0A7X9QGP0"/>
<dbReference type="EMBL" id="JABASA010000020">
    <property type="protein sequence ID" value="NMD49703.1"/>
    <property type="molecule type" value="Genomic_DNA"/>
</dbReference>
<comment type="caution">
    <text evidence="4">The sequence shown here is derived from an EMBL/GenBank/DDBJ whole genome shotgun (WGS) entry which is preliminary data.</text>
</comment>
<evidence type="ECO:0000256" key="1">
    <source>
        <dbReference type="ARBA" id="ARBA00006484"/>
    </source>
</evidence>
<dbReference type="RefSeq" id="WP_193523861.1">
    <property type="nucleotide sequence ID" value="NZ_JABASA010000020.1"/>
</dbReference>
<comment type="similarity">
    <text evidence="1 3">Belongs to the short-chain dehydrogenases/reductases (SDR) family.</text>
</comment>
<evidence type="ECO:0000256" key="2">
    <source>
        <dbReference type="ARBA" id="ARBA00023002"/>
    </source>
</evidence>
<protein>
    <submittedName>
        <fullName evidence="4">SDR family NAD(P)-dependent oxidoreductase</fullName>
    </submittedName>
</protein>
<organism evidence="4 5">
    <name type="scientific">Streptococcus ratti</name>
    <dbReference type="NCBI Taxonomy" id="1341"/>
    <lineage>
        <taxon>Bacteria</taxon>
        <taxon>Bacillati</taxon>
        <taxon>Bacillota</taxon>
        <taxon>Bacilli</taxon>
        <taxon>Lactobacillales</taxon>
        <taxon>Streptococcaceae</taxon>
        <taxon>Streptococcus</taxon>
    </lineage>
</organism>
<sequence length="250" mass="27325">MGKKYTLITGASSGIGKSTAELFASKGKNLILIARSANALKEVKREINAKYPNLDIVVRDYDLTDIAGLNDLYNSFKEYDIETFINNAGIGLLGSVHENPIEKIIDMINLNSLAVSVLSALYVKDYKDIEGSQLINIASAAGYVTSPGSTAYTASKFFVTSFTESLAQELMMEGSKLRAKVMCPSATSTPFIEKAVGDKEYDYFQNFSTSESVAEQIYELYQSDSVSGLVSFEDNSFTMTGPKFTSLFPK</sequence>
<gene>
    <name evidence="4" type="ORF">HHO37_08520</name>
</gene>
<name>A0A7X9QGP0_STRRT</name>
<dbReference type="PRINTS" id="PR00080">
    <property type="entry name" value="SDRFAMILY"/>
</dbReference>
<dbReference type="PANTHER" id="PTHR42901:SF1">
    <property type="entry name" value="ALCOHOL DEHYDROGENASE"/>
    <property type="match status" value="1"/>
</dbReference>
<accession>A0A7X9QGP0</accession>
<dbReference type="Pfam" id="PF00106">
    <property type="entry name" value="adh_short"/>
    <property type="match status" value="1"/>
</dbReference>
<evidence type="ECO:0000313" key="5">
    <source>
        <dbReference type="Proteomes" id="UP000532121"/>
    </source>
</evidence>
<evidence type="ECO:0000256" key="3">
    <source>
        <dbReference type="RuleBase" id="RU000363"/>
    </source>
</evidence>
<proteinExistence type="inferred from homology"/>
<dbReference type="SUPFAM" id="SSF51735">
    <property type="entry name" value="NAD(P)-binding Rossmann-fold domains"/>
    <property type="match status" value="1"/>
</dbReference>
<dbReference type="GO" id="GO:0016491">
    <property type="term" value="F:oxidoreductase activity"/>
    <property type="evidence" value="ECO:0007669"/>
    <property type="project" value="UniProtKB-KW"/>
</dbReference>